<keyword evidence="1" id="KW-0175">Coiled coil</keyword>
<dbReference type="Proteomes" id="UP001309448">
    <property type="component" value="Unassembled WGS sequence"/>
</dbReference>
<comment type="caution">
    <text evidence="2">The sequence shown here is derived from an EMBL/GenBank/DDBJ whole genome shotgun (WGS) entry which is preliminary data.</text>
</comment>
<gene>
    <name evidence="2" type="ORF">P4U88_00215</name>
</gene>
<evidence type="ECO:0008006" key="4">
    <source>
        <dbReference type="Google" id="ProtNLM"/>
    </source>
</evidence>
<accession>A0ABU6MSL7</accession>
<name>A0ABU6MSL7_9BACI</name>
<evidence type="ECO:0000313" key="3">
    <source>
        <dbReference type="Proteomes" id="UP001309448"/>
    </source>
</evidence>
<proteinExistence type="predicted"/>
<feature type="coiled-coil region" evidence="1">
    <location>
        <begin position="35"/>
        <end position="62"/>
    </location>
</feature>
<keyword evidence="3" id="KW-1185">Reference proteome</keyword>
<sequence length="66" mass="7748">MKVDKTLSELWHLRGGLNRGLMTREEYEEESQDIAFMAINTIKKLQRRISELELENDQLKGVNKLS</sequence>
<reference evidence="2 3" key="1">
    <citation type="submission" date="2023-03" db="EMBL/GenBank/DDBJ databases">
        <title>Bacillus Genome Sequencing.</title>
        <authorList>
            <person name="Dunlap C."/>
        </authorList>
    </citation>
    <scope>NUCLEOTIDE SEQUENCE [LARGE SCALE GENOMIC DNA]</scope>
    <source>
        <strain evidence="2 3">B-615</strain>
    </source>
</reference>
<dbReference type="RefSeq" id="WP_327911435.1">
    <property type="nucleotide sequence ID" value="NZ_JARLYP010000054.1"/>
</dbReference>
<evidence type="ECO:0000313" key="2">
    <source>
        <dbReference type="EMBL" id="MED1564393.1"/>
    </source>
</evidence>
<protein>
    <recommendedName>
        <fullName evidence="4">Phage protein</fullName>
    </recommendedName>
</protein>
<dbReference type="EMBL" id="JARMDB010000001">
    <property type="protein sequence ID" value="MED1564393.1"/>
    <property type="molecule type" value="Genomic_DNA"/>
</dbReference>
<organism evidence="2 3">
    <name type="scientific">Bacillus paramycoides</name>
    <dbReference type="NCBI Taxonomy" id="2026194"/>
    <lineage>
        <taxon>Bacteria</taxon>
        <taxon>Bacillati</taxon>
        <taxon>Bacillota</taxon>
        <taxon>Bacilli</taxon>
        <taxon>Bacillales</taxon>
        <taxon>Bacillaceae</taxon>
        <taxon>Bacillus</taxon>
        <taxon>Bacillus cereus group</taxon>
    </lineage>
</organism>
<evidence type="ECO:0000256" key="1">
    <source>
        <dbReference type="SAM" id="Coils"/>
    </source>
</evidence>